<reference evidence="4 6" key="1">
    <citation type="submission" date="2015-10" db="EMBL/GenBank/DDBJ databases">
        <title>The cercosporin biosynthetic gene cluster was horizontally transferred to several fungal lineages and shown to be expanded in Cercospora beticola based on microsynteny with recipient genomes.</title>
        <authorList>
            <person name="De Jonge R."/>
            <person name="Ebert M.K."/>
            <person name="Suttle J.C."/>
            <person name="Jurick Ii W.M."/>
            <person name="Secor G.A."/>
            <person name="Thomma B.P."/>
            <person name="Van De Peer Y."/>
            <person name="Bolton M.D."/>
        </authorList>
    </citation>
    <scope>NUCLEOTIDE SEQUENCE [LARGE SCALE GENOMIC DNA]</scope>
    <source>
        <strain evidence="4 6">09-40</strain>
    </source>
</reference>
<protein>
    <submittedName>
        <fullName evidence="4">Nucleus export protein brr6</fullName>
    </submittedName>
</protein>
<dbReference type="GO" id="GO:0031965">
    <property type="term" value="C:nuclear membrane"/>
    <property type="evidence" value="ECO:0007669"/>
    <property type="project" value="InterPro"/>
</dbReference>
<dbReference type="EMBL" id="LKMD01000102">
    <property type="protein sequence ID" value="PIA98333.1"/>
    <property type="molecule type" value="Genomic_DNA"/>
</dbReference>
<evidence type="ECO:0000313" key="5">
    <source>
        <dbReference type="EMBL" id="WPA99203.1"/>
    </source>
</evidence>
<feature type="compositionally biased region" description="Basic and acidic residues" evidence="1">
    <location>
        <begin position="101"/>
        <end position="116"/>
    </location>
</feature>
<evidence type="ECO:0000256" key="1">
    <source>
        <dbReference type="SAM" id="MobiDB-lite"/>
    </source>
</evidence>
<feature type="transmembrane region" description="Helical" evidence="2">
    <location>
        <begin position="372"/>
        <end position="394"/>
    </location>
</feature>
<feature type="compositionally biased region" description="Polar residues" evidence="1">
    <location>
        <begin position="27"/>
        <end position="64"/>
    </location>
</feature>
<proteinExistence type="predicted"/>
<evidence type="ECO:0000256" key="2">
    <source>
        <dbReference type="SAM" id="Phobius"/>
    </source>
</evidence>
<reference evidence="5 7" key="2">
    <citation type="submission" date="2023-09" db="EMBL/GenBank/DDBJ databases">
        <title>Complete-Gapless Cercospora beticola genome.</title>
        <authorList>
            <person name="Wyatt N.A."/>
            <person name="Spanner R.E."/>
            <person name="Bolton M.D."/>
        </authorList>
    </citation>
    <scope>NUCLEOTIDE SEQUENCE [LARGE SCALE GENOMIC DNA]</scope>
    <source>
        <strain evidence="5">Cb09-40</strain>
    </source>
</reference>
<feature type="region of interest" description="Disordered" evidence="1">
    <location>
        <begin position="1"/>
        <end position="241"/>
    </location>
</feature>
<dbReference type="PANTHER" id="PTHR28136:SF1">
    <property type="entry name" value="NUCLEUS EXPORT PROTEIN BRL1"/>
    <property type="match status" value="1"/>
</dbReference>
<feature type="region of interest" description="Disordered" evidence="1">
    <location>
        <begin position="402"/>
        <end position="474"/>
    </location>
</feature>
<dbReference type="InterPro" id="IPR018767">
    <property type="entry name" value="Brl1/Brr6_dom"/>
</dbReference>
<dbReference type="GO" id="GO:0055088">
    <property type="term" value="P:lipid homeostasis"/>
    <property type="evidence" value="ECO:0007669"/>
    <property type="project" value="InterPro"/>
</dbReference>
<dbReference type="AlphaFoldDB" id="A0A2G5I1C8"/>
<dbReference type="EMBL" id="CP134185">
    <property type="protein sequence ID" value="WPA99203.1"/>
    <property type="molecule type" value="Genomic_DNA"/>
</dbReference>
<dbReference type="Proteomes" id="UP001302367">
    <property type="component" value="Chromosome 2"/>
</dbReference>
<evidence type="ECO:0000313" key="4">
    <source>
        <dbReference type="EMBL" id="PIA98333.1"/>
    </source>
</evidence>
<keyword evidence="2" id="KW-1133">Transmembrane helix</keyword>
<feature type="compositionally biased region" description="Basic residues" evidence="1">
    <location>
        <begin position="223"/>
        <end position="233"/>
    </location>
</feature>
<accession>A0A2G5I1C8</accession>
<feature type="compositionally biased region" description="Basic and acidic residues" evidence="1">
    <location>
        <begin position="141"/>
        <end position="156"/>
    </location>
</feature>
<evidence type="ECO:0000313" key="6">
    <source>
        <dbReference type="Proteomes" id="UP000230605"/>
    </source>
</evidence>
<dbReference type="Pfam" id="PF10104">
    <property type="entry name" value="Brr6_like_C_C"/>
    <property type="match status" value="1"/>
</dbReference>
<dbReference type="OrthoDB" id="5961at2759"/>
<keyword evidence="2" id="KW-0472">Membrane</keyword>
<keyword evidence="7" id="KW-1185">Reference proteome</keyword>
<dbReference type="GO" id="GO:0006998">
    <property type="term" value="P:nuclear envelope organization"/>
    <property type="evidence" value="ECO:0007669"/>
    <property type="project" value="InterPro"/>
</dbReference>
<dbReference type="PANTHER" id="PTHR28136">
    <property type="entry name" value="NUCLEUS EXPORT PROTEIN BRR6"/>
    <property type="match status" value="1"/>
</dbReference>
<feature type="compositionally biased region" description="Basic and acidic residues" evidence="1">
    <location>
        <begin position="175"/>
        <end position="188"/>
    </location>
</feature>
<dbReference type="InterPro" id="IPR040202">
    <property type="entry name" value="Brl1/Brr6"/>
</dbReference>
<organism evidence="4 6">
    <name type="scientific">Cercospora beticola</name>
    <name type="common">Sugarbeet leaf spot fungus</name>
    <dbReference type="NCBI Taxonomy" id="122368"/>
    <lineage>
        <taxon>Eukaryota</taxon>
        <taxon>Fungi</taxon>
        <taxon>Dikarya</taxon>
        <taxon>Ascomycota</taxon>
        <taxon>Pezizomycotina</taxon>
        <taxon>Dothideomycetes</taxon>
        <taxon>Dothideomycetidae</taxon>
        <taxon>Mycosphaerellales</taxon>
        <taxon>Mycosphaerellaceae</taxon>
        <taxon>Cercospora</taxon>
    </lineage>
</organism>
<feature type="transmembrane region" description="Helical" evidence="2">
    <location>
        <begin position="268"/>
        <end position="289"/>
    </location>
</feature>
<evidence type="ECO:0000313" key="7">
    <source>
        <dbReference type="Proteomes" id="UP001302367"/>
    </source>
</evidence>
<sequence>MSRGNESGMDFEYQNKTGPLDARSPFAQLSQNTQRFGASTPSKQRGQSAFSSPFKNATNLQPSPTRKALPPTPVSAFNALYNTPRSKTIDFDDSSAGETPKSPERSDNDATPDHSRLGLRGALNNHEASTLPTMPGAERASPTKEKTRPDTLRRDSWLGASWGKFKSKLNSPGRGEIHRPEHSGAIEKRVKKRRERELQRQVSKRRRHSISDSGEDSEVVSKGSRKTSSKHKKDNSTNQDRPHWLSRTFTFIAQHPTVPHILSFYAQLMFNIFLLAGCLYLIYCFWSAVQGDVDKKSHEAMADIMAEMADCARQYTTNNCDPSVRVPALNTVCETWHKCMNRDASKVGRAKVSAHTFAEIFNSFVEPISWKAMAFTFLLVFGCFASGNLAFGFFRDKAGNQHQQYYQQPPPPTPQRTFSGQNGQQQWYGGGTPWQNFEALEPGPSGYPGQAQMLIENGEHRSPQKSPVRRLVYN</sequence>
<name>A0A2G5I1C8_CERBT</name>
<feature type="domain" description="Brl1/Brr6" evidence="3">
    <location>
        <begin position="262"/>
        <end position="395"/>
    </location>
</feature>
<dbReference type="Proteomes" id="UP000230605">
    <property type="component" value="Chromosome 2"/>
</dbReference>
<keyword evidence="2" id="KW-0812">Transmembrane</keyword>
<gene>
    <name evidence="4" type="ORF">CB0940_06560</name>
    <name evidence="5" type="ORF">RHO25_003819</name>
</gene>
<dbReference type="SMART" id="SM01042">
    <property type="entry name" value="Brr6_like_C_C"/>
    <property type="match status" value="1"/>
</dbReference>
<evidence type="ECO:0000259" key="3">
    <source>
        <dbReference type="SMART" id="SM01042"/>
    </source>
</evidence>